<evidence type="ECO:0000256" key="13">
    <source>
        <dbReference type="PIRSR" id="PIRSR600246-3"/>
    </source>
</evidence>
<evidence type="ECO:0000256" key="1">
    <source>
        <dbReference type="ARBA" id="ARBA00010872"/>
    </source>
</evidence>
<evidence type="ECO:0000256" key="15">
    <source>
        <dbReference type="SAM" id="SignalP"/>
    </source>
</evidence>
<dbReference type="InterPro" id="IPR029055">
    <property type="entry name" value="Ntn_hydrolases_N"/>
</dbReference>
<dbReference type="GO" id="GO:0008233">
    <property type="term" value="F:peptidase activity"/>
    <property type="evidence" value="ECO:0007669"/>
    <property type="project" value="UniProtKB-KW"/>
</dbReference>
<evidence type="ECO:0000256" key="14">
    <source>
        <dbReference type="SAM" id="MobiDB-lite"/>
    </source>
</evidence>
<evidence type="ECO:0000256" key="8">
    <source>
        <dbReference type="ARBA" id="ARBA00078726"/>
    </source>
</evidence>
<dbReference type="RefSeq" id="XP_026283182.2">
    <property type="nucleotide sequence ID" value="XM_026427397.2"/>
</dbReference>
<evidence type="ECO:0000256" key="5">
    <source>
        <dbReference type="ARBA" id="ARBA00050421"/>
    </source>
</evidence>
<comment type="catalytic activity">
    <reaction evidence="5">
        <text>N(4)-(beta-N-acetyl-D-glucosaminyl)-L-asparagine + H2O = N-acetyl-beta-D-glucosaminylamine + L-aspartate + H(+)</text>
        <dbReference type="Rhea" id="RHEA:11544"/>
        <dbReference type="ChEBI" id="CHEBI:15377"/>
        <dbReference type="ChEBI" id="CHEBI:15378"/>
        <dbReference type="ChEBI" id="CHEBI:15947"/>
        <dbReference type="ChEBI" id="CHEBI:29991"/>
        <dbReference type="ChEBI" id="CHEBI:58080"/>
        <dbReference type="EC" id="3.5.1.26"/>
    </reaction>
</comment>
<dbReference type="FunFam" id="3.60.20.30:FF:000003">
    <property type="entry name" value="N(4)-(Beta-N-acetylglucosaminyl)-L-asparaginase isoform X1"/>
    <property type="match status" value="1"/>
</dbReference>
<keyword evidence="3" id="KW-0378">Hydrolase</keyword>
<dbReference type="GO" id="GO:0003948">
    <property type="term" value="F:N4-(beta-N-acetylglucosaminyl)-L-asparaginase activity"/>
    <property type="evidence" value="ECO:0007669"/>
    <property type="project" value="UniProtKB-EC"/>
</dbReference>
<evidence type="ECO:0000313" key="17">
    <source>
        <dbReference type="RefSeq" id="XP_026283182.2"/>
    </source>
</evidence>
<dbReference type="Pfam" id="PF01112">
    <property type="entry name" value="Asparaginase_2"/>
    <property type="match status" value="2"/>
</dbReference>
<dbReference type="SUPFAM" id="SSF56235">
    <property type="entry name" value="N-terminal nucleophile aminohydrolases (Ntn hydrolases)"/>
    <property type="match status" value="1"/>
</dbReference>
<protein>
    <recommendedName>
        <fullName evidence="7">N(4)-(beta-N-acetylglucosaminyl)-L-asparaginase</fullName>
        <ecNumber evidence="7">3.5.1.26</ecNumber>
    </recommendedName>
    <alternativeName>
        <fullName evidence="9">Aspartylglucosaminidase</fullName>
    </alternativeName>
    <alternativeName>
        <fullName evidence="8">Glycosylasparaginase</fullName>
    </alternativeName>
    <alternativeName>
        <fullName evidence="10">N4-(N-acetyl-beta-glucosaminyl)-L-asparagine amidase</fullName>
    </alternativeName>
</protein>
<dbReference type="GO" id="GO:0005764">
    <property type="term" value="C:lysosome"/>
    <property type="evidence" value="ECO:0007669"/>
    <property type="project" value="TreeGrafter"/>
</dbReference>
<evidence type="ECO:0000256" key="4">
    <source>
        <dbReference type="ARBA" id="ARBA00022813"/>
    </source>
</evidence>
<comment type="similarity">
    <text evidence="1">Belongs to the Ntn-hydrolase family.</text>
</comment>
<dbReference type="OrthoDB" id="2262349at2759"/>
<dbReference type="KEGG" id="foc:113209729"/>
<evidence type="ECO:0000256" key="11">
    <source>
        <dbReference type="PIRSR" id="PIRSR600246-1"/>
    </source>
</evidence>
<reference evidence="17" key="1">
    <citation type="submission" date="2025-08" db="UniProtKB">
        <authorList>
            <consortium name="RefSeq"/>
        </authorList>
    </citation>
    <scope>IDENTIFICATION</scope>
    <source>
        <tissue evidence="17">Whole organism</tissue>
    </source>
</reference>
<feature type="site" description="Cleavage; by autolysis" evidence="13">
    <location>
        <begin position="484"/>
        <end position="485"/>
    </location>
</feature>
<sequence length="642" mass="67572">MIALVLLVLAAAVRAAPPPQASGSVVRAPASPVVITTWDYQQAAARAWRVLADEQRSALDAVEEGCSLCEAMQCRGTVGFGGSPDEAGETTLDAMIMDGVTMDVGAVGALRRVRSAISVARRVMERTSHTLLVGSQATRFAVQMGFPEETLSTNGSQSMWHDWLLNSCQPNFWKSGMSPDPRKQCGPYRPDEKFPILSEIHAAELAPKPMLPKTEAKPTEAGTEAKPTETTTEAKPTEAVTEGRATEAVTEAQPTEAATEAKPTAEAVTEAKPTEASTEAKPTEVVTEAKAIEVATEAKVEATTEGKLIEATTEGKASEVSTEFVPATISSEPAIDTKSNEAVTDSKPLETATEEVRSGEAVTVAAAKPVEITTEAVTEAKAEVTTAEAFPEGKSADPAVPVSTEETMVDTAVETNTVTAPEVTVAVADDNPMTTAVPESTTSGVAPTDTIPEVVEAAAPAEASRRRRRRASVPRAVVDPWNHDTIGMVAMDAEGRLAAGTSTNGARHKIAGRVGDSPIPGSGAFADQEVGAAAATGDGDIMMRFVPSFLAVELMRQGATPEKAANEAIRRIAARYPDFSGALIVLRKDGEYAAACNNLPLRVFPNGFPLTVRSAEEGRVAIKYYPCEGARTNSRQLLDGDW</sequence>
<feature type="signal peptide" evidence="15">
    <location>
        <begin position="1"/>
        <end position="15"/>
    </location>
</feature>
<feature type="binding site" evidence="12">
    <location>
        <begin position="513"/>
        <end position="516"/>
    </location>
    <ligand>
        <name>substrate</name>
    </ligand>
</feature>
<dbReference type="GO" id="GO:0006508">
    <property type="term" value="P:proteolysis"/>
    <property type="evidence" value="ECO:0007669"/>
    <property type="project" value="UniProtKB-KW"/>
</dbReference>
<dbReference type="InterPro" id="IPR000246">
    <property type="entry name" value="Peptidase_T2"/>
</dbReference>
<feature type="region of interest" description="Disordered" evidence="14">
    <location>
        <begin position="204"/>
        <end position="285"/>
    </location>
</feature>
<evidence type="ECO:0000256" key="7">
    <source>
        <dbReference type="ARBA" id="ARBA00066729"/>
    </source>
</evidence>
<feature type="active site" description="Nucleophile" evidence="11">
    <location>
        <position position="485"/>
    </location>
</feature>
<dbReference type="Gene3D" id="3.60.20.30">
    <property type="entry name" value="(Glycosyl)asparaginase"/>
    <property type="match status" value="1"/>
</dbReference>
<evidence type="ECO:0000256" key="6">
    <source>
        <dbReference type="ARBA" id="ARBA00053295"/>
    </source>
</evidence>
<keyword evidence="16" id="KW-1185">Reference proteome</keyword>
<keyword evidence="2" id="KW-0645">Protease</keyword>
<dbReference type="AlphaFoldDB" id="A0A6J1SQJ9"/>
<proteinExistence type="inferred from homology"/>
<evidence type="ECO:0000313" key="16">
    <source>
        <dbReference type="Proteomes" id="UP000504606"/>
    </source>
</evidence>
<accession>A0A6J1SQJ9</accession>
<keyword evidence="4" id="KW-0068">Autocatalytic cleavage</keyword>
<dbReference type="EC" id="3.5.1.26" evidence="7"/>
<dbReference type="Proteomes" id="UP000504606">
    <property type="component" value="Unplaced"/>
</dbReference>
<name>A0A6J1SQJ9_FRAOC</name>
<comment type="function">
    <text evidence="6">Cleaves the GlcNAc-Asn bond which joins oligosaccharides to the peptide of asparagine-linked glycoproteins.</text>
</comment>
<feature type="binding site" evidence="12">
    <location>
        <begin position="536"/>
        <end position="539"/>
    </location>
    <ligand>
        <name>substrate</name>
    </ligand>
</feature>
<evidence type="ECO:0000256" key="9">
    <source>
        <dbReference type="ARBA" id="ARBA00079301"/>
    </source>
</evidence>
<evidence type="ECO:0000256" key="2">
    <source>
        <dbReference type="ARBA" id="ARBA00022670"/>
    </source>
</evidence>
<evidence type="ECO:0000256" key="3">
    <source>
        <dbReference type="ARBA" id="ARBA00022801"/>
    </source>
</evidence>
<organism evidence="16 17">
    <name type="scientific">Frankliniella occidentalis</name>
    <name type="common">Western flower thrips</name>
    <name type="synonym">Euthrips occidentalis</name>
    <dbReference type="NCBI Taxonomy" id="133901"/>
    <lineage>
        <taxon>Eukaryota</taxon>
        <taxon>Metazoa</taxon>
        <taxon>Ecdysozoa</taxon>
        <taxon>Arthropoda</taxon>
        <taxon>Hexapoda</taxon>
        <taxon>Insecta</taxon>
        <taxon>Pterygota</taxon>
        <taxon>Neoptera</taxon>
        <taxon>Paraneoptera</taxon>
        <taxon>Thysanoptera</taxon>
        <taxon>Terebrantia</taxon>
        <taxon>Thripoidea</taxon>
        <taxon>Thripidae</taxon>
        <taxon>Frankliniella</taxon>
    </lineage>
</organism>
<evidence type="ECO:0000256" key="12">
    <source>
        <dbReference type="PIRSR" id="PIRSR600246-2"/>
    </source>
</evidence>
<dbReference type="PANTHER" id="PTHR10188">
    <property type="entry name" value="L-ASPARAGINASE"/>
    <property type="match status" value="1"/>
</dbReference>
<evidence type="ECO:0000256" key="10">
    <source>
        <dbReference type="ARBA" id="ARBA00080645"/>
    </source>
</evidence>
<dbReference type="PANTHER" id="PTHR10188:SF6">
    <property type="entry name" value="N(4)-(BETA-N-ACETYLGLUCOSAMINYL)-L-ASPARAGINASE"/>
    <property type="match status" value="1"/>
</dbReference>
<feature type="chain" id="PRO_5038532795" description="N(4)-(beta-N-acetylglucosaminyl)-L-asparaginase" evidence="15">
    <location>
        <begin position="16"/>
        <end position="642"/>
    </location>
</feature>
<keyword evidence="15" id="KW-0732">Signal</keyword>
<dbReference type="GeneID" id="113209729"/>
<feature type="compositionally biased region" description="Low complexity" evidence="14">
    <location>
        <begin position="219"/>
        <end position="271"/>
    </location>
</feature>
<gene>
    <name evidence="17" type="primary">LOC113209729</name>
</gene>